<protein>
    <submittedName>
        <fullName evidence="1">LysR family transcriptional regulator</fullName>
    </submittedName>
</protein>
<keyword evidence="2" id="KW-1185">Reference proteome</keyword>
<evidence type="ECO:0000313" key="2">
    <source>
        <dbReference type="Proteomes" id="UP000054596"/>
    </source>
</evidence>
<dbReference type="AlphaFoldDB" id="A0A158CU06"/>
<evidence type="ECO:0000313" key="1">
    <source>
        <dbReference type="EMBL" id="SAK85769.1"/>
    </source>
</evidence>
<accession>A0A158CU06</accession>
<reference evidence="1" key="1">
    <citation type="submission" date="2016-01" db="EMBL/GenBank/DDBJ databases">
        <authorList>
            <person name="Peeters C."/>
        </authorList>
    </citation>
    <scope>NUCLEOTIDE SEQUENCE [LARGE SCALE GENOMIC DNA]</scope>
    <source>
        <strain evidence="1">LMG 29325</strain>
    </source>
</reference>
<proteinExistence type="predicted"/>
<dbReference type="STRING" id="1777143.AWB82_05815"/>
<sequence>MIADELHDGALVLLSPVESIGPYGYWLDIAPSFAGSDSVQAFAEWLRSEGAKAAQP</sequence>
<dbReference type="EMBL" id="FCOJ02000058">
    <property type="protein sequence ID" value="SAK85769.1"/>
    <property type="molecule type" value="Genomic_DNA"/>
</dbReference>
<name>A0A158CU06_9BURK</name>
<gene>
    <name evidence="1" type="ORF">AWB82_05815</name>
</gene>
<organism evidence="1 2">
    <name type="scientific">Caballeronia glebae</name>
    <dbReference type="NCBI Taxonomy" id="1777143"/>
    <lineage>
        <taxon>Bacteria</taxon>
        <taxon>Pseudomonadati</taxon>
        <taxon>Pseudomonadota</taxon>
        <taxon>Betaproteobacteria</taxon>
        <taxon>Burkholderiales</taxon>
        <taxon>Burkholderiaceae</taxon>
        <taxon>Caballeronia</taxon>
    </lineage>
</organism>
<comment type="caution">
    <text evidence="1">The sequence shown here is derived from an EMBL/GenBank/DDBJ whole genome shotgun (WGS) entry which is preliminary data.</text>
</comment>
<dbReference type="Proteomes" id="UP000054596">
    <property type="component" value="Unassembled WGS sequence"/>
</dbReference>